<dbReference type="Gene3D" id="3.50.50.60">
    <property type="entry name" value="FAD/NAD(P)-binding domain"/>
    <property type="match status" value="1"/>
</dbReference>
<comment type="cofactor">
    <cofactor evidence="1 6">
        <name>FAD</name>
        <dbReference type="ChEBI" id="CHEBI:57692"/>
    </cofactor>
</comment>
<dbReference type="Pfam" id="PF01593">
    <property type="entry name" value="Amino_oxidase"/>
    <property type="match status" value="1"/>
</dbReference>
<gene>
    <name evidence="8" type="ORF">SI65_08254</name>
</gene>
<proteinExistence type="inferred from homology"/>
<evidence type="ECO:0000256" key="6">
    <source>
        <dbReference type="RuleBase" id="RU362067"/>
    </source>
</evidence>
<dbReference type="InterPro" id="IPR036188">
    <property type="entry name" value="FAD/NAD-bd_sf"/>
</dbReference>
<name>A0A1E3B5K8_ASPCR</name>
<keyword evidence="3 6" id="KW-0560">Oxidoreductase</keyword>
<keyword evidence="6" id="KW-0274">FAD</keyword>
<comment type="catalytic activity">
    <reaction evidence="4">
        <text>a secondary aliphatic amine + O2 + H2O = a primary amine + an aldehyde + H2O2</text>
        <dbReference type="Rhea" id="RHEA:26414"/>
        <dbReference type="ChEBI" id="CHEBI:15377"/>
        <dbReference type="ChEBI" id="CHEBI:15379"/>
        <dbReference type="ChEBI" id="CHEBI:16240"/>
        <dbReference type="ChEBI" id="CHEBI:17478"/>
        <dbReference type="ChEBI" id="CHEBI:58855"/>
        <dbReference type="ChEBI" id="CHEBI:65296"/>
        <dbReference type="EC" id="1.4.3.4"/>
    </reaction>
</comment>
<evidence type="ECO:0000256" key="1">
    <source>
        <dbReference type="ARBA" id="ARBA00001974"/>
    </source>
</evidence>
<reference evidence="8 9" key="1">
    <citation type="journal article" date="2016" name="BMC Genomics">
        <title>Comparative genomic and transcriptomic analyses of the Fuzhuan brick tea-fermentation fungus Aspergillus cristatus.</title>
        <authorList>
            <person name="Ge Y."/>
            <person name="Wang Y."/>
            <person name="Liu Y."/>
            <person name="Tan Y."/>
            <person name="Ren X."/>
            <person name="Zhang X."/>
            <person name="Hyde K.D."/>
            <person name="Liu Y."/>
            <person name="Liu Z."/>
        </authorList>
    </citation>
    <scope>NUCLEOTIDE SEQUENCE [LARGE SCALE GENOMIC DNA]</scope>
    <source>
        <strain evidence="8 9">GZAAS20.1005</strain>
    </source>
</reference>
<dbReference type="Proteomes" id="UP000094569">
    <property type="component" value="Unassembled WGS sequence"/>
</dbReference>
<dbReference type="GO" id="GO:0097621">
    <property type="term" value="F:monoamine oxidase activity"/>
    <property type="evidence" value="ECO:0007669"/>
    <property type="project" value="UniProtKB-EC"/>
</dbReference>
<evidence type="ECO:0000313" key="9">
    <source>
        <dbReference type="Proteomes" id="UP000094569"/>
    </source>
</evidence>
<dbReference type="STRING" id="573508.A0A1E3B5K8"/>
<dbReference type="PANTHER" id="PTHR43563">
    <property type="entry name" value="AMINE OXIDASE"/>
    <property type="match status" value="1"/>
</dbReference>
<evidence type="ECO:0000256" key="4">
    <source>
        <dbReference type="ARBA" id="ARBA00048448"/>
    </source>
</evidence>
<protein>
    <recommendedName>
        <fullName evidence="6">Amine oxidase</fullName>
        <ecNumber evidence="6">1.4.3.-</ecNumber>
    </recommendedName>
</protein>
<dbReference type="AlphaFoldDB" id="A0A1E3B5K8"/>
<evidence type="ECO:0000256" key="3">
    <source>
        <dbReference type="ARBA" id="ARBA00023002"/>
    </source>
</evidence>
<evidence type="ECO:0000313" key="8">
    <source>
        <dbReference type="EMBL" id="ODM16255.1"/>
    </source>
</evidence>
<dbReference type="PRINTS" id="PR00757">
    <property type="entry name" value="AMINEOXDASEF"/>
</dbReference>
<dbReference type="InterPro" id="IPR001613">
    <property type="entry name" value="Flavin_amine_oxidase"/>
</dbReference>
<dbReference type="OrthoDB" id="5046242at2759"/>
<evidence type="ECO:0000256" key="5">
    <source>
        <dbReference type="PIRSR" id="PIRSR601613-1"/>
    </source>
</evidence>
<feature type="binding site" evidence="5">
    <location>
        <position position="211"/>
    </location>
    <ligand>
        <name>FAD</name>
        <dbReference type="ChEBI" id="CHEBI:57692"/>
    </ligand>
</feature>
<keyword evidence="6" id="KW-0285">Flavoprotein</keyword>
<organism evidence="8 9">
    <name type="scientific">Aspergillus cristatus</name>
    <name type="common">Chinese Fuzhuan brick tea-fermentation fungus</name>
    <name type="synonym">Eurotium cristatum</name>
    <dbReference type="NCBI Taxonomy" id="573508"/>
    <lineage>
        <taxon>Eukaryota</taxon>
        <taxon>Fungi</taxon>
        <taxon>Dikarya</taxon>
        <taxon>Ascomycota</taxon>
        <taxon>Pezizomycotina</taxon>
        <taxon>Eurotiomycetes</taxon>
        <taxon>Eurotiomycetidae</taxon>
        <taxon>Eurotiales</taxon>
        <taxon>Aspergillaceae</taxon>
        <taxon>Aspergillus</taxon>
        <taxon>Aspergillus subgen. Aspergillus</taxon>
    </lineage>
</organism>
<dbReference type="EC" id="1.4.3.-" evidence="6"/>
<dbReference type="SUPFAM" id="SSF54373">
    <property type="entry name" value="FAD-linked reductases, C-terminal domain"/>
    <property type="match status" value="1"/>
</dbReference>
<sequence length="243" mass="27109">MAARNRSEAIQMHVQESWLETPAIPVLQCGRPSCRPNLPSVQGHFHGPQPRSSHHPVYPRAASAQQLLVDSYAYGYFTKAMLVFKNPFWIEKGFCGLVQSFTGPASIIRDCSSPEDGGWVLTCFLCGDTGRKWSQQDDKTRTEVLLEQLGQLYSDKDRVRSEYVATVWHDWTAEQYSGFGCPCPSLPPGVLSAAGDVLREPFWNVHFSGPETSVEWKGFMEGAVRSGERVATEVSKQLVRTPV</sequence>
<dbReference type="InterPro" id="IPR002937">
    <property type="entry name" value="Amino_oxidase"/>
</dbReference>
<dbReference type="InterPro" id="IPR050703">
    <property type="entry name" value="Flavin_MAO"/>
</dbReference>
<comment type="caution">
    <text evidence="8">The sequence shown here is derived from an EMBL/GenBank/DDBJ whole genome shotgun (WGS) entry which is preliminary data.</text>
</comment>
<dbReference type="VEuPathDB" id="FungiDB:SI65_08254"/>
<accession>A0A1E3B5K8</accession>
<feature type="domain" description="Amine oxidase" evidence="7">
    <location>
        <begin position="62"/>
        <end position="234"/>
    </location>
</feature>
<keyword evidence="9" id="KW-1185">Reference proteome</keyword>
<comment type="similarity">
    <text evidence="2 6">Belongs to the flavin monoamine oxidase family.</text>
</comment>
<dbReference type="SUPFAM" id="SSF51905">
    <property type="entry name" value="FAD/NAD(P)-binding domain"/>
    <property type="match status" value="1"/>
</dbReference>
<dbReference type="PANTHER" id="PTHR43563:SF14">
    <property type="entry name" value="AMINE OXIDASE"/>
    <property type="match status" value="1"/>
</dbReference>
<evidence type="ECO:0000259" key="7">
    <source>
        <dbReference type="Pfam" id="PF01593"/>
    </source>
</evidence>
<feature type="binding site" evidence="5">
    <location>
        <position position="124"/>
    </location>
    <ligand>
        <name>substrate</name>
    </ligand>
</feature>
<dbReference type="EMBL" id="JXNT01000012">
    <property type="protein sequence ID" value="ODM16255.1"/>
    <property type="molecule type" value="Genomic_DNA"/>
</dbReference>
<evidence type="ECO:0000256" key="2">
    <source>
        <dbReference type="ARBA" id="ARBA00005995"/>
    </source>
</evidence>
<dbReference type="Gene3D" id="3.90.660.10">
    <property type="match status" value="1"/>
</dbReference>